<dbReference type="Proteomes" id="UP001589575">
    <property type="component" value="Unassembled WGS sequence"/>
</dbReference>
<protein>
    <recommendedName>
        <fullName evidence="4">Secreted protein</fullName>
    </recommendedName>
</protein>
<evidence type="ECO:0000313" key="3">
    <source>
        <dbReference type="Proteomes" id="UP001589575"/>
    </source>
</evidence>
<feature type="compositionally biased region" description="Polar residues" evidence="1">
    <location>
        <begin position="118"/>
        <end position="127"/>
    </location>
</feature>
<dbReference type="EMBL" id="JBHMFI010000002">
    <property type="protein sequence ID" value="MFB9074612.1"/>
    <property type="molecule type" value="Genomic_DNA"/>
</dbReference>
<comment type="caution">
    <text evidence="2">The sequence shown here is derived from an EMBL/GenBank/DDBJ whole genome shotgun (WGS) entry which is preliminary data.</text>
</comment>
<keyword evidence="3" id="KW-1185">Reference proteome</keyword>
<evidence type="ECO:0000313" key="2">
    <source>
        <dbReference type="EMBL" id="MFB9074612.1"/>
    </source>
</evidence>
<name>A0ABV5G6N9_9MICC</name>
<gene>
    <name evidence="2" type="ORF">ACFFX0_26850</name>
</gene>
<proteinExistence type="predicted"/>
<accession>A0ABV5G6N9</accession>
<evidence type="ECO:0000256" key="1">
    <source>
        <dbReference type="SAM" id="MobiDB-lite"/>
    </source>
</evidence>
<feature type="region of interest" description="Disordered" evidence="1">
    <location>
        <begin position="116"/>
        <end position="138"/>
    </location>
</feature>
<evidence type="ECO:0008006" key="4">
    <source>
        <dbReference type="Google" id="ProtNLM"/>
    </source>
</evidence>
<organism evidence="2 3">
    <name type="scientific">Citricoccus parietis</name>
    <dbReference type="NCBI Taxonomy" id="592307"/>
    <lineage>
        <taxon>Bacteria</taxon>
        <taxon>Bacillati</taxon>
        <taxon>Actinomycetota</taxon>
        <taxon>Actinomycetes</taxon>
        <taxon>Micrococcales</taxon>
        <taxon>Micrococcaceae</taxon>
        <taxon>Citricoccus</taxon>
    </lineage>
</organism>
<reference evidence="2 3" key="1">
    <citation type="submission" date="2024-09" db="EMBL/GenBank/DDBJ databases">
        <authorList>
            <person name="Sun Q."/>
            <person name="Mori K."/>
        </authorList>
    </citation>
    <scope>NUCLEOTIDE SEQUENCE [LARGE SCALE GENOMIC DNA]</scope>
    <source>
        <strain evidence="2 3">CCM 7609</strain>
    </source>
</reference>
<sequence>MAWASACMSSMMARVKSVVCGSSTRSWACSSSSGRCRWTASWTSMSTSVARDGGVTVCCGNRSRSSAIKAGRAAQGLAASPVRTRFRAIRLRASNLRFRSVVRTVSSSSSVLAAQVRPPTSMSSDTSRAARGSCDSDRRGAMARAVGQSLAIRAR</sequence>